<evidence type="ECO:0000256" key="10">
    <source>
        <dbReference type="ARBA" id="ARBA00023268"/>
    </source>
</evidence>
<evidence type="ECO:0000256" key="12">
    <source>
        <dbReference type="ARBA" id="ARBA00047428"/>
    </source>
</evidence>
<dbReference type="Gene3D" id="3.40.1190.20">
    <property type="match status" value="1"/>
</dbReference>
<evidence type="ECO:0000259" key="17">
    <source>
        <dbReference type="Pfam" id="PF00294"/>
    </source>
</evidence>
<dbReference type="UniPathway" id="UPA00356">
    <property type="reaction ID" value="UER00437"/>
</dbReference>
<dbReference type="InterPro" id="IPR029056">
    <property type="entry name" value="Ribokinase-like"/>
</dbReference>
<dbReference type="InterPro" id="IPR014729">
    <property type="entry name" value="Rossmann-like_a/b/a_fold"/>
</dbReference>
<accession>A0A7W4LIL5</accession>
<reference evidence="19 20" key="1">
    <citation type="submission" date="2020-08" db="EMBL/GenBank/DDBJ databases">
        <authorList>
            <person name="Kim C.M."/>
        </authorList>
    </citation>
    <scope>NUCLEOTIDE SEQUENCE [LARGE SCALE GENOMIC DNA]</scope>
    <source>
        <strain evidence="19 20">UL070</strain>
    </source>
</reference>
<sequence>MKLSMPRYDQAPVLVVGDVMLDRYWHGGTSRISPEAPVPVVKVEQIEDRPGGAANVALNIAALGAPALLVGVTGEDEAADSLVDSLNAAGVQANFQRIESQPTIVKLRVMSRHQQLLRMDFEEPFNTDAAALARDVERLLDGVKVLVLSDYGKGALKNHQTLVQLARAKGIPVLADPKGKDFSIYRGASLITPNLNEFETIVGACADEAELVAKGAKLMRELELGALLVTRGEHGMTLLRPDHGPLHLPARAREVFDVTGAGDTVISTLAASLAAGEDLPHAVALANLAAGIVVGKLGTAAISAPELRRAVQREEGSERGVLGLEQLLVAVEDARAHGEKIVFTNGCFDILHAGHVTYLEQARAQGDRLVLAVNDDASVSRLKGPGRPINSVDRRMAVLAGLGAVDWVVSFSEDTPENLLRAVQPDVLVKGGDYGIEGVVGGDIVRAYGGEVRVLGLVENSSTTAIVEKIRSKNS</sequence>
<dbReference type="Proteomes" id="UP000542720">
    <property type="component" value="Unassembled WGS sequence"/>
</dbReference>
<feature type="binding site" evidence="16">
    <location>
        <begin position="194"/>
        <end position="197"/>
    </location>
    <ligand>
        <name>ATP</name>
        <dbReference type="ChEBI" id="CHEBI:30616"/>
    </ligand>
</feature>
<dbReference type="GO" id="GO:0097171">
    <property type="term" value="P:ADP-L-glycero-beta-D-manno-heptose biosynthetic process"/>
    <property type="evidence" value="ECO:0007669"/>
    <property type="project" value="UniProtKB-UniPathway"/>
</dbReference>
<dbReference type="Pfam" id="PF01467">
    <property type="entry name" value="CTP_transf_like"/>
    <property type="match status" value="1"/>
</dbReference>
<comment type="catalytic activity">
    <reaction evidence="13 16">
        <text>D-glycero-beta-D-manno-heptose 7-phosphate + ATP = D-glycero-beta-D-manno-heptose 1,7-bisphosphate + ADP + H(+)</text>
        <dbReference type="Rhea" id="RHEA:27473"/>
        <dbReference type="ChEBI" id="CHEBI:15378"/>
        <dbReference type="ChEBI" id="CHEBI:30616"/>
        <dbReference type="ChEBI" id="CHEBI:60204"/>
        <dbReference type="ChEBI" id="CHEBI:60208"/>
        <dbReference type="ChEBI" id="CHEBI:456216"/>
        <dbReference type="EC" id="2.7.1.167"/>
    </reaction>
</comment>
<dbReference type="SUPFAM" id="SSF53613">
    <property type="entry name" value="Ribokinase-like"/>
    <property type="match status" value="1"/>
</dbReference>
<keyword evidence="20" id="KW-1185">Reference proteome</keyword>
<dbReference type="NCBIfam" id="TIGR02199">
    <property type="entry name" value="rfaE_dom_II"/>
    <property type="match status" value="1"/>
</dbReference>
<dbReference type="NCBIfam" id="NF008454">
    <property type="entry name" value="PRK11316.1"/>
    <property type="match status" value="1"/>
</dbReference>
<dbReference type="Gene3D" id="3.40.50.620">
    <property type="entry name" value="HUPs"/>
    <property type="match status" value="1"/>
</dbReference>
<dbReference type="Pfam" id="PF00294">
    <property type="entry name" value="PfkB"/>
    <property type="match status" value="1"/>
</dbReference>
<dbReference type="EC" id="2.7.7.70" evidence="16"/>
<dbReference type="UniPathway" id="UPA00958"/>
<dbReference type="InterPro" id="IPR004821">
    <property type="entry name" value="Cyt_trans-like"/>
</dbReference>
<comment type="pathway">
    <text evidence="16">Nucleotide-sugar biosynthesis; ADP-L-glycero-beta-D-manno-heptose biosynthesis; ADP-L-glycero-beta-D-manno-heptose from D-glycero-beta-D-manno-heptose 7-phosphate: step 3/4.</text>
</comment>
<keyword evidence="5 16" id="KW-0808">Transferase</keyword>
<evidence type="ECO:0000256" key="16">
    <source>
        <dbReference type="HAMAP-Rule" id="MF_01603"/>
    </source>
</evidence>
<evidence type="ECO:0000256" key="13">
    <source>
        <dbReference type="ARBA" id="ARBA00052873"/>
    </source>
</evidence>
<feature type="region of interest" description="Cytidylyltransferase" evidence="16">
    <location>
        <begin position="343"/>
        <end position="475"/>
    </location>
</feature>
<evidence type="ECO:0000313" key="20">
    <source>
        <dbReference type="Proteomes" id="UP000542720"/>
    </source>
</evidence>
<dbReference type="NCBIfam" id="TIGR02198">
    <property type="entry name" value="rfaE_dom_I"/>
    <property type="match status" value="1"/>
</dbReference>
<feature type="active site" evidence="16">
    <location>
        <position position="263"/>
    </location>
</feature>
<dbReference type="InterPro" id="IPR023030">
    <property type="entry name" value="Bifunc_HldE"/>
</dbReference>
<comment type="similarity">
    <text evidence="14 16">In the N-terminal section; belongs to the carbohydrate kinase PfkB family.</text>
</comment>
<protein>
    <recommendedName>
        <fullName evidence="16">Bifunctional protein HldE</fullName>
    </recommendedName>
    <domain>
        <recommendedName>
            <fullName evidence="16">D-beta-D-heptose 7-phosphate kinase</fullName>
            <ecNumber evidence="16">2.7.1.167</ecNumber>
        </recommendedName>
        <alternativeName>
            <fullName evidence="16">D-beta-D-heptose 7-phosphotransferase</fullName>
        </alternativeName>
        <alternativeName>
            <fullName evidence="16">D-glycero-beta-D-manno-heptose-7-phosphate kinase</fullName>
        </alternativeName>
    </domain>
    <domain>
        <recommendedName>
            <fullName evidence="16">D-beta-D-heptose 1-phosphate adenylyltransferase</fullName>
            <ecNumber evidence="16">2.7.7.70</ecNumber>
        </recommendedName>
        <alternativeName>
            <fullName evidence="16">D-glycero-beta-D-manno-heptose 1-phosphate adenylyltransferase</fullName>
        </alternativeName>
    </domain>
</protein>
<comment type="function">
    <text evidence="1 16">Catalyzes the phosphorylation of D-glycero-D-manno-heptose 7-phosphate at the C-1 position to selectively form D-glycero-beta-D-manno-heptose-1,7-bisphosphate.</text>
</comment>
<dbReference type="FunFam" id="3.40.50.620:FF:000028">
    <property type="entry name" value="Bifunctional protein HldE"/>
    <property type="match status" value="1"/>
</dbReference>
<feature type="region of interest" description="Ribokinase" evidence="16">
    <location>
        <begin position="1"/>
        <end position="317"/>
    </location>
</feature>
<evidence type="ECO:0000256" key="15">
    <source>
        <dbReference type="ARBA" id="ARBA00061122"/>
    </source>
</evidence>
<evidence type="ECO:0000256" key="8">
    <source>
        <dbReference type="ARBA" id="ARBA00022777"/>
    </source>
</evidence>
<comment type="catalytic activity">
    <reaction evidence="12 16">
        <text>D-glycero-beta-D-manno-heptose 1-phosphate + ATP + H(+) = ADP-D-glycero-beta-D-manno-heptose + diphosphate</text>
        <dbReference type="Rhea" id="RHEA:27465"/>
        <dbReference type="ChEBI" id="CHEBI:15378"/>
        <dbReference type="ChEBI" id="CHEBI:30616"/>
        <dbReference type="ChEBI" id="CHEBI:33019"/>
        <dbReference type="ChEBI" id="CHEBI:59967"/>
        <dbReference type="ChEBI" id="CHEBI:61593"/>
        <dbReference type="EC" id="2.7.7.70"/>
    </reaction>
</comment>
<evidence type="ECO:0000256" key="5">
    <source>
        <dbReference type="ARBA" id="ARBA00022679"/>
    </source>
</evidence>
<keyword evidence="7 16" id="KW-0547">Nucleotide-binding</keyword>
<comment type="pathway">
    <text evidence="16">Nucleotide-sugar biosynthesis; ADP-L-glycero-beta-D-manno-heptose biosynthesis; ADP-L-glycero-beta-D-manno-heptose from D-glycero-beta-D-manno-heptose 7-phosphate: step 1/4.</text>
</comment>
<feature type="domain" description="Cytidyltransferase-like" evidence="18">
    <location>
        <begin position="343"/>
        <end position="434"/>
    </location>
</feature>
<dbReference type="HAMAP" id="MF_01603">
    <property type="entry name" value="HldE"/>
    <property type="match status" value="1"/>
</dbReference>
<keyword evidence="6 16" id="KW-0548">Nucleotidyltransferase</keyword>
<dbReference type="EMBL" id="JACJUD010000001">
    <property type="protein sequence ID" value="MBB2493747.1"/>
    <property type="molecule type" value="Genomic_DNA"/>
</dbReference>
<keyword evidence="9 16" id="KW-0067">ATP-binding</keyword>
<comment type="similarity">
    <text evidence="15 16">In the C-terminal section; belongs to the cytidylyltransferase family.</text>
</comment>
<dbReference type="CDD" id="cd01172">
    <property type="entry name" value="RfaE_like"/>
    <property type="match status" value="1"/>
</dbReference>
<comment type="pathway">
    <text evidence="3">Bacterial outer membrane biogenesis; LPS core biosynthesis.</text>
</comment>
<comment type="subunit">
    <text evidence="4 16">Homodimer.</text>
</comment>
<dbReference type="GO" id="GO:0005524">
    <property type="term" value="F:ATP binding"/>
    <property type="evidence" value="ECO:0007669"/>
    <property type="project" value="UniProtKB-UniRule"/>
</dbReference>
<evidence type="ECO:0000256" key="2">
    <source>
        <dbReference type="ARBA" id="ARBA00003753"/>
    </source>
</evidence>
<evidence type="ECO:0000256" key="14">
    <source>
        <dbReference type="ARBA" id="ARBA00060955"/>
    </source>
</evidence>
<comment type="caution">
    <text evidence="19">The sequence shown here is derived from an EMBL/GenBank/DDBJ whole genome shotgun (WGS) entry which is preliminary data.</text>
</comment>
<dbReference type="InterPro" id="IPR011611">
    <property type="entry name" value="PfkB_dom"/>
</dbReference>
<dbReference type="InterPro" id="IPR002173">
    <property type="entry name" value="Carboh/pur_kinase_PfkB_CS"/>
</dbReference>
<dbReference type="EC" id="2.7.1.167" evidence="16"/>
<gene>
    <name evidence="16 19" type="primary">hldE</name>
    <name evidence="19" type="ORF">H3H51_01880</name>
</gene>
<evidence type="ECO:0000256" key="4">
    <source>
        <dbReference type="ARBA" id="ARBA00011738"/>
    </source>
</evidence>
<dbReference type="FunFam" id="3.40.1190.20:FF:000002">
    <property type="entry name" value="Bifunctional protein HldE"/>
    <property type="match status" value="1"/>
</dbReference>
<keyword evidence="10 16" id="KW-0511">Multifunctional enzyme</keyword>
<dbReference type="NCBIfam" id="TIGR00125">
    <property type="entry name" value="cyt_tran_rel"/>
    <property type="match status" value="1"/>
</dbReference>
<evidence type="ECO:0000256" key="6">
    <source>
        <dbReference type="ARBA" id="ARBA00022695"/>
    </source>
</evidence>
<evidence type="ECO:0000256" key="3">
    <source>
        <dbReference type="ARBA" id="ARBA00004713"/>
    </source>
</evidence>
<keyword evidence="8 16" id="KW-0418">Kinase</keyword>
<dbReference type="SUPFAM" id="SSF52374">
    <property type="entry name" value="Nucleotidylyl transferase"/>
    <property type="match status" value="1"/>
</dbReference>
<dbReference type="InterPro" id="IPR011913">
    <property type="entry name" value="RfaE_dom_I"/>
</dbReference>
<dbReference type="PROSITE" id="PS00583">
    <property type="entry name" value="PFKB_KINASES_1"/>
    <property type="match status" value="1"/>
</dbReference>
<dbReference type="GO" id="GO:0009244">
    <property type="term" value="P:lipopolysaccharide core region biosynthetic process"/>
    <property type="evidence" value="ECO:0007669"/>
    <property type="project" value="UniProtKB-UniPathway"/>
</dbReference>
<evidence type="ECO:0000313" key="19">
    <source>
        <dbReference type="EMBL" id="MBB2493747.1"/>
    </source>
</evidence>
<organism evidence="19 20">
    <name type="scientific">Aquipseudomonas ullengensis</name>
    <dbReference type="NCBI Taxonomy" id="2759166"/>
    <lineage>
        <taxon>Bacteria</taxon>
        <taxon>Pseudomonadati</taxon>
        <taxon>Pseudomonadota</taxon>
        <taxon>Gammaproteobacteria</taxon>
        <taxon>Pseudomonadales</taxon>
        <taxon>Pseudomonadaceae</taxon>
        <taxon>Aquipseudomonas</taxon>
    </lineage>
</organism>
<comment type="function">
    <text evidence="2 16">Catalyzes the ADP transfer from ATP to D-glycero-beta-D-manno-heptose 1-phosphate, yielding ADP-D-glycero-beta-D-manno-heptose.</text>
</comment>
<dbReference type="GO" id="GO:0033785">
    <property type="term" value="F:heptose 7-phosphate kinase activity"/>
    <property type="evidence" value="ECO:0007669"/>
    <property type="project" value="UniProtKB-UniRule"/>
</dbReference>
<dbReference type="AlphaFoldDB" id="A0A7W4LIL5"/>
<dbReference type="GO" id="GO:0016773">
    <property type="term" value="F:phosphotransferase activity, alcohol group as acceptor"/>
    <property type="evidence" value="ECO:0007669"/>
    <property type="project" value="InterPro"/>
</dbReference>
<dbReference type="GO" id="GO:0005829">
    <property type="term" value="C:cytosol"/>
    <property type="evidence" value="ECO:0007669"/>
    <property type="project" value="TreeGrafter"/>
</dbReference>
<keyword evidence="11 16" id="KW-0119">Carbohydrate metabolism</keyword>
<proteinExistence type="inferred from homology"/>
<evidence type="ECO:0000256" key="7">
    <source>
        <dbReference type="ARBA" id="ARBA00022741"/>
    </source>
</evidence>
<dbReference type="InterPro" id="IPR011914">
    <property type="entry name" value="RfaE_dom_II"/>
</dbReference>
<feature type="domain" description="Carbohydrate kinase PfkB" evidence="17">
    <location>
        <begin position="13"/>
        <end position="303"/>
    </location>
</feature>
<evidence type="ECO:0000259" key="18">
    <source>
        <dbReference type="Pfam" id="PF01467"/>
    </source>
</evidence>
<evidence type="ECO:0000256" key="9">
    <source>
        <dbReference type="ARBA" id="ARBA00022840"/>
    </source>
</evidence>
<evidence type="ECO:0000256" key="11">
    <source>
        <dbReference type="ARBA" id="ARBA00023277"/>
    </source>
</evidence>
<dbReference type="GO" id="GO:0033786">
    <property type="term" value="F:heptose-1-phosphate adenylyltransferase activity"/>
    <property type="evidence" value="ECO:0007669"/>
    <property type="project" value="UniProtKB-UniRule"/>
</dbReference>
<evidence type="ECO:0000256" key="1">
    <source>
        <dbReference type="ARBA" id="ARBA00002319"/>
    </source>
</evidence>
<dbReference type="RefSeq" id="WP_183087317.1">
    <property type="nucleotide sequence ID" value="NZ_JACJUD010000001.1"/>
</dbReference>
<dbReference type="PANTHER" id="PTHR46969:SF1">
    <property type="entry name" value="BIFUNCTIONAL PROTEIN HLDE"/>
    <property type="match status" value="1"/>
</dbReference>
<dbReference type="PANTHER" id="PTHR46969">
    <property type="entry name" value="BIFUNCTIONAL PROTEIN HLDE"/>
    <property type="match status" value="1"/>
</dbReference>
<name>A0A7W4LIL5_9GAMM</name>